<dbReference type="EMBL" id="CM042883">
    <property type="protein sequence ID" value="KAI4377977.1"/>
    <property type="molecule type" value="Genomic_DNA"/>
</dbReference>
<sequence length="264" mass="28133">MPDSSEIVEVLQKMLTESTGTFFLVFVGCGGTIATNSGGEYMLKAGPVVNALIWGATMMVLMYSLGHFSDGFFNPAITLTLSQVPLCKAVIYVGAQIFGSMSGSFFLYLTLDATSPEYLQNVEMMLTRPTGSIYAAFLLETFGTFVLALVISDVVRDRKEGRTTSGLAVGGVAFLNVIISGPISGASMNPARSLGPAIVFWKYTCLWIYLLGPIAGALGGCFLYHLLRSSKTSRVAPVPANLADAGIPIGDSYRILIINASQYS</sequence>
<gene>
    <name evidence="1" type="ORF">MLD38_015524</name>
</gene>
<dbReference type="Proteomes" id="UP001057402">
    <property type="component" value="Chromosome 4"/>
</dbReference>
<evidence type="ECO:0000313" key="2">
    <source>
        <dbReference type="Proteomes" id="UP001057402"/>
    </source>
</evidence>
<organism evidence="1 2">
    <name type="scientific">Melastoma candidum</name>
    <dbReference type="NCBI Taxonomy" id="119954"/>
    <lineage>
        <taxon>Eukaryota</taxon>
        <taxon>Viridiplantae</taxon>
        <taxon>Streptophyta</taxon>
        <taxon>Embryophyta</taxon>
        <taxon>Tracheophyta</taxon>
        <taxon>Spermatophyta</taxon>
        <taxon>Magnoliopsida</taxon>
        <taxon>eudicotyledons</taxon>
        <taxon>Gunneridae</taxon>
        <taxon>Pentapetalae</taxon>
        <taxon>rosids</taxon>
        <taxon>malvids</taxon>
        <taxon>Myrtales</taxon>
        <taxon>Melastomataceae</taxon>
        <taxon>Melastomatoideae</taxon>
        <taxon>Melastomateae</taxon>
        <taxon>Melastoma</taxon>
    </lineage>
</organism>
<proteinExistence type="predicted"/>
<keyword evidence="2" id="KW-1185">Reference proteome</keyword>
<evidence type="ECO:0000313" key="1">
    <source>
        <dbReference type="EMBL" id="KAI4377977.1"/>
    </source>
</evidence>
<comment type="caution">
    <text evidence="1">The sequence shown here is derived from an EMBL/GenBank/DDBJ whole genome shotgun (WGS) entry which is preliminary data.</text>
</comment>
<reference evidence="2" key="1">
    <citation type="journal article" date="2023" name="Front. Plant Sci.">
        <title>Chromosomal-level genome assembly of Melastoma candidum provides insights into trichome evolution.</title>
        <authorList>
            <person name="Zhong Y."/>
            <person name="Wu W."/>
            <person name="Sun C."/>
            <person name="Zou P."/>
            <person name="Liu Y."/>
            <person name="Dai S."/>
            <person name="Zhou R."/>
        </authorList>
    </citation>
    <scope>NUCLEOTIDE SEQUENCE [LARGE SCALE GENOMIC DNA]</scope>
</reference>
<protein>
    <submittedName>
        <fullName evidence="1">Uncharacterized protein</fullName>
    </submittedName>
</protein>
<name>A0ACB9RPV2_9MYRT</name>
<accession>A0ACB9RPV2</accession>